<feature type="domain" description="CzcB-like barrel-sandwich hybrid" evidence="4">
    <location>
        <begin position="71"/>
        <end position="211"/>
    </location>
</feature>
<gene>
    <name evidence="5" type="ORF">HNQ92_000110</name>
</gene>
<dbReference type="InterPro" id="IPR058647">
    <property type="entry name" value="BSH_CzcB-like"/>
</dbReference>
<dbReference type="InterPro" id="IPR051909">
    <property type="entry name" value="MFP_Cation_Efflux"/>
</dbReference>
<dbReference type="Pfam" id="PF25954">
    <property type="entry name" value="Beta-barrel_RND_2"/>
    <property type="match status" value="1"/>
</dbReference>
<evidence type="ECO:0000313" key="5">
    <source>
        <dbReference type="EMBL" id="MBB5281989.1"/>
    </source>
</evidence>
<dbReference type="RefSeq" id="WP_184169386.1">
    <property type="nucleotide sequence ID" value="NZ_JACHGF010000001.1"/>
</dbReference>
<reference evidence="5 6" key="1">
    <citation type="submission" date="2020-08" db="EMBL/GenBank/DDBJ databases">
        <title>Genomic Encyclopedia of Type Strains, Phase IV (KMG-IV): sequencing the most valuable type-strain genomes for metagenomic binning, comparative biology and taxonomic classification.</title>
        <authorList>
            <person name="Goeker M."/>
        </authorList>
    </citation>
    <scope>NUCLEOTIDE SEQUENCE [LARGE SCALE GENOMIC DNA]</scope>
    <source>
        <strain evidence="5 6">DSM 105074</strain>
    </source>
</reference>
<dbReference type="Gene3D" id="2.40.420.20">
    <property type="match status" value="1"/>
</dbReference>
<dbReference type="NCBIfam" id="TIGR01730">
    <property type="entry name" value="RND_mfp"/>
    <property type="match status" value="1"/>
</dbReference>
<proteinExistence type="inferred from homology"/>
<dbReference type="FunFam" id="2.40.30.170:FF:000010">
    <property type="entry name" value="Efflux RND transporter periplasmic adaptor subunit"/>
    <property type="match status" value="1"/>
</dbReference>
<dbReference type="GO" id="GO:0015679">
    <property type="term" value="P:plasma membrane copper ion transport"/>
    <property type="evidence" value="ECO:0007669"/>
    <property type="project" value="TreeGrafter"/>
</dbReference>
<keyword evidence="2" id="KW-0813">Transport</keyword>
<evidence type="ECO:0000313" key="6">
    <source>
        <dbReference type="Proteomes" id="UP000557307"/>
    </source>
</evidence>
<comment type="similarity">
    <text evidence="1">Belongs to the membrane fusion protein (MFP) (TC 8.A.1) family.</text>
</comment>
<evidence type="ECO:0000259" key="3">
    <source>
        <dbReference type="Pfam" id="PF25954"/>
    </source>
</evidence>
<evidence type="ECO:0000259" key="4">
    <source>
        <dbReference type="Pfam" id="PF25973"/>
    </source>
</evidence>
<dbReference type="InterPro" id="IPR006143">
    <property type="entry name" value="RND_pump_MFP"/>
</dbReference>
<dbReference type="AlphaFoldDB" id="A0A840TQG4"/>
<comment type="caution">
    <text evidence="5">The sequence shown here is derived from an EMBL/GenBank/DDBJ whole genome shotgun (WGS) entry which is preliminary data.</text>
</comment>
<sequence length="366" mass="40399">MKIKNASLVLSLLIIGAACKPEETQEVPKEKKAYCLPASLKEKIKMDTVALAPVTESRRLSGKVDYHPDRVLHYVSLVGGVITKTHFTLGDQVKKGQVLAEIRSVELSALESERKSLESRLTVALRSVQAAQSMFEDGIASEKSLLEAKSEESVLRAELEKTTANLALFSASEQRDVFLIKAPASGFIVNKNITDGMQIAAESEPLFTISDLSQVWVSANVYASDLEFVKEKMSVSLQATAYPGEVFQGTIQALSQVFDTEEKVLKARIVMDNSALKLKPGMFIEVVAQKQTGTQALRVPQKALIFSNNKNYLLVYHSDCALEAREVETLSRSHQDIFLTGGIRHGEKIITKNQLLIFEELQNAIK</sequence>
<dbReference type="GO" id="GO:0030313">
    <property type="term" value="C:cell envelope"/>
    <property type="evidence" value="ECO:0007669"/>
    <property type="project" value="TreeGrafter"/>
</dbReference>
<dbReference type="PROSITE" id="PS51257">
    <property type="entry name" value="PROKAR_LIPOPROTEIN"/>
    <property type="match status" value="1"/>
</dbReference>
<keyword evidence="6" id="KW-1185">Reference proteome</keyword>
<evidence type="ECO:0000256" key="2">
    <source>
        <dbReference type="ARBA" id="ARBA00022448"/>
    </source>
</evidence>
<dbReference type="PANTHER" id="PTHR30097">
    <property type="entry name" value="CATION EFFLUX SYSTEM PROTEIN CUSB"/>
    <property type="match status" value="1"/>
</dbReference>
<dbReference type="Pfam" id="PF25973">
    <property type="entry name" value="BSH_CzcB"/>
    <property type="match status" value="1"/>
</dbReference>
<dbReference type="SUPFAM" id="SSF111369">
    <property type="entry name" value="HlyD-like secretion proteins"/>
    <property type="match status" value="1"/>
</dbReference>
<dbReference type="Gene3D" id="2.40.30.170">
    <property type="match status" value="1"/>
</dbReference>
<dbReference type="Gene3D" id="2.40.50.100">
    <property type="match status" value="1"/>
</dbReference>
<evidence type="ECO:0000256" key="1">
    <source>
        <dbReference type="ARBA" id="ARBA00009477"/>
    </source>
</evidence>
<name>A0A840TQG4_9BACT</name>
<organism evidence="5 6">
    <name type="scientific">Rhabdobacter roseus</name>
    <dbReference type="NCBI Taxonomy" id="1655419"/>
    <lineage>
        <taxon>Bacteria</taxon>
        <taxon>Pseudomonadati</taxon>
        <taxon>Bacteroidota</taxon>
        <taxon>Cytophagia</taxon>
        <taxon>Cytophagales</taxon>
        <taxon>Cytophagaceae</taxon>
        <taxon>Rhabdobacter</taxon>
    </lineage>
</organism>
<protein>
    <submittedName>
        <fullName evidence="5">Cobalt-zinc-cadmium efflux system membrane fusion protein</fullName>
    </submittedName>
</protein>
<dbReference type="Proteomes" id="UP000557307">
    <property type="component" value="Unassembled WGS sequence"/>
</dbReference>
<dbReference type="PANTHER" id="PTHR30097:SF4">
    <property type="entry name" value="SLR6042 PROTEIN"/>
    <property type="match status" value="1"/>
</dbReference>
<dbReference type="GO" id="GO:0016020">
    <property type="term" value="C:membrane"/>
    <property type="evidence" value="ECO:0007669"/>
    <property type="project" value="InterPro"/>
</dbReference>
<feature type="domain" description="CusB-like beta-barrel" evidence="3">
    <location>
        <begin position="214"/>
        <end position="290"/>
    </location>
</feature>
<accession>A0A840TQG4</accession>
<dbReference type="GO" id="GO:0060003">
    <property type="term" value="P:copper ion export"/>
    <property type="evidence" value="ECO:0007669"/>
    <property type="project" value="TreeGrafter"/>
</dbReference>
<dbReference type="EMBL" id="JACHGF010000001">
    <property type="protein sequence ID" value="MBB5281989.1"/>
    <property type="molecule type" value="Genomic_DNA"/>
</dbReference>
<dbReference type="GO" id="GO:0022857">
    <property type="term" value="F:transmembrane transporter activity"/>
    <property type="evidence" value="ECO:0007669"/>
    <property type="project" value="InterPro"/>
</dbReference>
<dbReference type="InterPro" id="IPR058792">
    <property type="entry name" value="Beta-barrel_RND_2"/>
</dbReference>